<evidence type="ECO:0000256" key="4">
    <source>
        <dbReference type="ARBA" id="ARBA00023002"/>
    </source>
</evidence>
<evidence type="ECO:0000256" key="2">
    <source>
        <dbReference type="ARBA" id="ARBA00022723"/>
    </source>
</evidence>
<accession>A0ABX6YHK5</accession>
<dbReference type="SMART" id="SM00829">
    <property type="entry name" value="PKS_ER"/>
    <property type="match status" value="1"/>
</dbReference>
<comment type="similarity">
    <text evidence="5">Belongs to the zinc-containing alcohol dehydrogenase family.</text>
</comment>
<dbReference type="SUPFAM" id="SSF51735">
    <property type="entry name" value="NAD(P)-binding Rossmann-fold domains"/>
    <property type="match status" value="1"/>
</dbReference>
<dbReference type="EMBL" id="CP061169">
    <property type="protein sequence ID" value="QPZ38241.1"/>
    <property type="molecule type" value="Genomic_DNA"/>
</dbReference>
<dbReference type="SUPFAM" id="SSF50129">
    <property type="entry name" value="GroES-like"/>
    <property type="match status" value="1"/>
</dbReference>
<evidence type="ECO:0000313" key="8">
    <source>
        <dbReference type="Proteomes" id="UP000662814"/>
    </source>
</evidence>
<dbReference type="InterPro" id="IPR036291">
    <property type="entry name" value="NAD(P)-bd_dom_sf"/>
</dbReference>
<dbReference type="Pfam" id="PF00107">
    <property type="entry name" value="ADH_zinc_N"/>
    <property type="match status" value="1"/>
</dbReference>
<dbReference type="PANTHER" id="PTHR43401:SF2">
    <property type="entry name" value="L-THREONINE 3-DEHYDROGENASE"/>
    <property type="match status" value="1"/>
</dbReference>
<dbReference type="PANTHER" id="PTHR43401">
    <property type="entry name" value="L-THREONINE 3-DEHYDROGENASE"/>
    <property type="match status" value="1"/>
</dbReference>
<dbReference type="Gene3D" id="3.90.180.10">
    <property type="entry name" value="Medium-chain alcohol dehydrogenases, catalytic domain"/>
    <property type="match status" value="1"/>
</dbReference>
<reference evidence="7 8" key="1">
    <citation type="submission" date="2020-12" db="EMBL/GenBank/DDBJ databases">
        <title>Microbacterium sp. HY060.</title>
        <authorList>
            <person name="Zhou J."/>
        </authorList>
    </citation>
    <scope>NUCLEOTIDE SEQUENCE [LARGE SCALE GENOMIC DNA]</scope>
    <source>
        <strain evidence="7 8">HY60</strain>
    </source>
</reference>
<feature type="domain" description="Enoyl reductase (ER)" evidence="6">
    <location>
        <begin position="7"/>
        <end position="326"/>
    </location>
</feature>
<dbReference type="Pfam" id="PF08240">
    <property type="entry name" value="ADH_N"/>
    <property type="match status" value="1"/>
</dbReference>
<evidence type="ECO:0000256" key="5">
    <source>
        <dbReference type="RuleBase" id="RU361277"/>
    </source>
</evidence>
<dbReference type="Gene3D" id="3.40.50.720">
    <property type="entry name" value="NAD(P)-binding Rossmann-like Domain"/>
    <property type="match status" value="1"/>
</dbReference>
<keyword evidence="8" id="KW-1185">Reference proteome</keyword>
<evidence type="ECO:0000259" key="6">
    <source>
        <dbReference type="SMART" id="SM00829"/>
    </source>
</evidence>
<name>A0ABX6YHK5_9MICO</name>
<dbReference type="RefSeq" id="WP_166987052.1">
    <property type="nucleotide sequence ID" value="NZ_CP061169.1"/>
</dbReference>
<dbReference type="InterPro" id="IPR050129">
    <property type="entry name" value="Zn_alcohol_dh"/>
</dbReference>
<gene>
    <name evidence="7" type="ORF">HCR76_15860</name>
</gene>
<dbReference type="InterPro" id="IPR011032">
    <property type="entry name" value="GroES-like_sf"/>
</dbReference>
<dbReference type="PROSITE" id="PS00059">
    <property type="entry name" value="ADH_ZINC"/>
    <property type="match status" value="1"/>
</dbReference>
<organism evidence="7 8">
    <name type="scientific">Paramicrobacterium chengjingii</name>
    <dbReference type="NCBI Taxonomy" id="2769067"/>
    <lineage>
        <taxon>Bacteria</taxon>
        <taxon>Bacillati</taxon>
        <taxon>Actinomycetota</taxon>
        <taxon>Actinomycetes</taxon>
        <taxon>Micrococcales</taxon>
        <taxon>Microbacteriaceae</taxon>
        <taxon>Paramicrobacterium</taxon>
    </lineage>
</organism>
<dbReference type="InterPro" id="IPR013154">
    <property type="entry name" value="ADH-like_N"/>
</dbReference>
<proteinExistence type="inferred from homology"/>
<dbReference type="InterPro" id="IPR013149">
    <property type="entry name" value="ADH-like_C"/>
</dbReference>
<dbReference type="InterPro" id="IPR002328">
    <property type="entry name" value="ADH_Zn_CS"/>
</dbReference>
<evidence type="ECO:0000256" key="1">
    <source>
        <dbReference type="ARBA" id="ARBA00001947"/>
    </source>
</evidence>
<sequence length="345" mass="36839">MKAALLTAPNALEIVESDLPVAGPDEVRVRVVACGLCGTDLHTLAGNNALVRYPTIPGHEFVGVVDAVGECVSSLKTGDRIAVDPSRSCGHCIKCRSGWPNLCPDKGGHGSRFPGGFSEYVVAREESCVVLDEGVSWNRAVLSEPLACVLHGMDRLGPVLGKKTLVFGAGTIGMLAASLLIEGGARVQMVELSETRQQIARSWGIRCEASADDFDDESLWDVVVDATGVPAAIQQAVTLVRRGGSMLMLGVAPQDQTIELSPYRVNWHELTIIGSMAIRQSFQRAVELLPQISAPLESLVTHALPLEELSDGIDLVRSKHAMKVVVSPADREALIAHRAGTEQQK</sequence>
<keyword evidence="3 5" id="KW-0862">Zinc</keyword>
<evidence type="ECO:0000313" key="7">
    <source>
        <dbReference type="EMBL" id="QPZ38241.1"/>
    </source>
</evidence>
<dbReference type="InterPro" id="IPR020843">
    <property type="entry name" value="ER"/>
</dbReference>
<evidence type="ECO:0000256" key="3">
    <source>
        <dbReference type="ARBA" id="ARBA00022833"/>
    </source>
</evidence>
<keyword evidence="2 5" id="KW-0479">Metal-binding</keyword>
<protein>
    <submittedName>
        <fullName evidence="7">Alcohol dehydrogenase catalytic domain-containing protein</fullName>
    </submittedName>
</protein>
<keyword evidence="4" id="KW-0560">Oxidoreductase</keyword>
<comment type="cofactor">
    <cofactor evidence="1 5">
        <name>Zn(2+)</name>
        <dbReference type="ChEBI" id="CHEBI:29105"/>
    </cofactor>
</comment>
<dbReference type="Proteomes" id="UP000662814">
    <property type="component" value="Chromosome"/>
</dbReference>